<keyword evidence="2" id="KW-0689">Ribosomal protein</keyword>
<dbReference type="OrthoDB" id="1618453at2759"/>
<dbReference type="Proteomes" id="UP000675881">
    <property type="component" value="Chromosome 1"/>
</dbReference>
<organism evidence="4 5">
    <name type="scientific">Lepeophtheirus salmonis</name>
    <name type="common">Salmon louse</name>
    <name type="synonym">Caligus salmonis</name>
    <dbReference type="NCBI Taxonomy" id="72036"/>
    <lineage>
        <taxon>Eukaryota</taxon>
        <taxon>Metazoa</taxon>
        <taxon>Ecdysozoa</taxon>
        <taxon>Arthropoda</taxon>
        <taxon>Crustacea</taxon>
        <taxon>Multicrustacea</taxon>
        <taxon>Hexanauplia</taxon>
        <taxon>Copepoda</taxon>
        <taxon>Siphonostomatoida</taxon>
        <taxon>Caligidae</taxon>
        <taxon>Lepeophtheirus</taxon>
    </lineage>
</organism>
<dbReference type="GO" id="GO:0000027">
    <property type="term" value="P:ribosomal large subunit assembly"/>
    <property type="evidence" value="ECO:0007669"/>
    <property type="project" value="TreeGrafter"/>
</dbReference>
<evidence type="ECO:0000256" key="3">
    <source>
        <dbReference type="ARBA" id="ARBA00023274"/>
    </source>
</evidence>
<keyword evidence="3" id="KW-0687">Ribonucleoprotein</keyword>
<sequence>MRKANQEHTVPVFDTGLARTSTGDKVFEDMKGLTHGGLDVRRKSIGYRNPLQFILGKNIAKYMELLQQRKPEAYKRQFSQYIKHGKSKSYHSSLHLKLLADHIKDLDNRYHGITPVNAWSLPMSLERAMALVCQTLGPPIKQLKFSPQDVYNIDETSFTTVQAPPTVVSQVGKQQVGPVTSGEKGQLVTVLCAVNVGGSPLPPFYVFPLVKVNPSVAVTPSNVNFWISGDTDFPPQQRPTLPRKD</sequence>
<dbReference type="InterPro" id="IPR005485">
    <property type="entry name" value="Rbsml_uL18_euk_arch"/>
</dbReference>
<proteinExistence type="inferred from homology"/>
<dbReference type="GO" id="GO:0006412">
    <property type="term" value="P:translation"/>
    <property type="evidence" value="ECO:0007669"/>
    <property type="project" value="InterPro"/>
</dbReference>
<protein>
    <submittedName>
        <fullName evidence="4">(salmon louse) hypothetical protein</fullName>
    </submittedName>
</protein>
<evidence type="ECO:0000313" key="5">
    <source>
        <dbReference type="Proteomes" id="UP000675881"/>
    </source>
</evidence>
<dbReference type="PANTHER" id="PTHR23410:SF12">
    <property type="entry name" value="LARGE RIBOSOMAL SUBUNIT PROTEIN UL18"/>
    <property type="match status" value="1"/>
</dbReference>
<dbReference type="Gene3D" id="3.30.420.100">
    <property type="match status" value="1"/>
</dbReference>
<dbReference type="AlphaFoldDB" id="A0A7R8CHK7"/>
<name>A0A7R8CHK7_LEPSM</name>
<evidence type="ECO:0000256" key="2">
    <source>
        <dbReference type="ARBA" id="ARBA00022980"/>
    </source>
</evidence>
<dbReference type="PANTHER" id="PTHR23410">
    <property type="entry name" value="RIBOSOMAL PROTEIN L5-RELATED"/>
    <property type="match status" value="1"/>
</dbReference>
<dbReference type="GO" id="GO:0008097">
    <property type="term" value="F:5S rRNA binding"/>
    <property type="evidence" value="ECO:0007669"/>
    <property type="project" value="InterPro"/>
</dbReference>
<gene>
    <name evidence="4" type="ORF">LSAA_1612</name>
</gene>
<dbReference type="GO" id="GO:0003735">
    <property type="term" value="F:structural constituent of ribosome"/>
    <property type="evidence" value="ECO:0007669"/>
    <property type="project" value="InterPro"/>
</dbReference>
<reference evidence="4" key="1">
    <citation type="submission" date="2021-02" db="EMBL/GenBank/DDBJ databases">
        <authorList>
            <person name="Bekaert M."/>
        </authorList>
    </citation>
    <scope>NUCLEOTIDE SEQUENCE</scope>
    <source>
        <strain evidence="4">IoA-00</strain>
    </source>
</reference>
<evidence type="ECO:0000256" key="1">
    <source>
        <dbReference type="ARBA" id="ARBA00007116"/>
    </source>
</evidence>
<comment type="similarity">
    <text evidence="1">Belongs to the universal ribosomal protein uL18 family.</text>
</comment>
<keyword evidence="5" id="KW-1185">Reference proteome</keyword>
<dbReference type="GO" id="GO:0022625">
    <property type="term" value="C:cytosolic large ribosomal subunit"/>
    <property type="evidence" value="ECO:0007669"/>
    <property type="project" value="TreeGrafter"/>
</dbReference>
<accession>A0A7R8CHK7</accession>
<dbReference type="EMBL" id="HG994580">
    <property type="protein sequence ID" value="CAF2768675.1"/>
    <property type="molecule type" value="Genomic_DNA"/>
</dbReference>
<evidence type="ECO:0000313" key="4">
    <source>
        <dbReference type="EMBL" id="CAF2768675.1"/>
    </source>
</evidence>
<dbReference type="SUPFAM" id="SSF53137">
    <property type="entry name" value="Translational machinery components"/>
    <property type="match status" value="1"/>
</dbReference>